<organism evidence="1 2">
    <name type="scientific">Cerrena zonata</name>
    <dbReference type="NCBI Taxonomy" id="2478898"/>
    <lineage>
        <taxon>Eukaryota</taxon>
        <taxon>Fungi</taxon>
        <taxon>Dikarya</taxon>
        <taxon>Basidiomycota</taxon>
        <taxon>Agaricomycotina</taxon>
        <taxon>Agaricomycetes</taxon>
        <taxon>Polyporales</taxon>
        <taxon>Cerrenaceae</taxon>
        <taxon>Cerrena</taxon>
    </lineage>
</organism>
<comment type="caution">
    <text evidence="1">The sequence shown here is derived from an EMBL/GenBank/DDBJ whole genome shotgun (WGS) entry which is preliminary data.</text>
</comment>
<keyword evidence="2" id="KW-1185">Reference proteome</keyword>
<reference evidence="1 2" key="1">
    <citation type="submission" date="2022-09" db="EMBL/GenBank/DDBJ databases">
        <authorList>
            <person name="Palmer J.M."/>
        </authorList>
    </citation>
    <scope>NUCLEOTIDE SEQUENCE [LARGE SCALE GENOMIC DNA]</scope>
    <source>
        <strain evidence="1 2">DSM 7382</strain>
    </source>
</reference>
<accession>A0AAW0H0X6</accession>
<sequence length="212" mass="24984">MLEIGKDYSGQKRQKWQAFEKKVFIALFILDQHFKWQWLPQACDINPFLRYYSDAWPVKAFMQPHLHRLKSLVKTSCSHTRKSRTSGTTCPQLRSEGLRTRSQEALANKLNNTRPPDIIIIDDDSPEPTSHKDIVTSDPLILRDFLRGMHLKFDIDELIKSLLRMGISNKDQLVDVLTWPEEQQKAFFMLDVRMTCFEYRSLVHHLRAKLRD</sequence>
<protein>
    <submittedName>
        <fullName evidence="1">Uncharacterized protein</fullName>
    </submittedName>
</protein>
<dbReference type="AlphaFoldDB" id="A0AAW0H0X6"/>
<name>A0AAW0H0X6_9APHY</name>
<proteinExistence type="predicted"/>
<evidence type="ECO:0000313" key="1">
    <source>
        <dbReference type="EMBL" id="KAK7696609.1"/>
    </source>
</evidence>
<gene>
    <name evidence="1" type="ORF">QCA50_001267</name>
</gene>
<dbReference type="Proteomes" id="UP001385951">
    <property type="component" value="Unassembled WGS sequence"/>
</dbReference>
<dbReference type="EMBL" id="JASBNA010000001">
    <property type="protein sequence ID" value="KAK7696609.1"/>
    <property type="molecule type" value="Genomic_DNA"/>
</dbReference>
<evidence type="ECO:0000313" key="2">
    <source>
        <dbReference type="Proteomes" id="UP001385951"/>
    </source>
</evidence>